<dbReference type="GO" id="GO:0003677">
    <property type="term" value="F:DNA binding"/>
    <property type="evidence" value="ECO:0007669"/>
    <property type="project" value="UniProtKB-KW"/>
</dbReference>
<dbReference type="InterPro" id="IPR011991">
    <property type="entry name" value="ArsR-like_HTH"/>
</dbReference>
<evidence type="ECO:0000313" key="4">
    <source>
        <dbReference type="Proteomes" id="UP000626844"/>
    </source>
</evidence>
<name>A0A926RWT1_9BACI</name>
<dbReference type="CDD" id="cd00090">
    <property type="entry name" value="HTH_ARSR"/>
    <property type="match status" value="1"/>
</dbReference>
<sequence>MDEEKYTTTIAEENRRKFIDLLRTRPRSVGELVVCTLLSQKGVSKHLRKLRDAGLVIINKDYLDIHAIRINQLGFCLRL</sequence>
<protein>
    <submittedName>
        <fullName evidence="3">Winged helix-turn-helix transcriptional regulator</fullName>
    </submittedName>
</protein>
<proteinExistence type="predicted"/>
<comment type="caution">
    <text evidence="3">The sequence shown here is derived from an EMBL/GenBank/DDBJ whole genome shotgun (WGS) entry which is preliminary data.</text>
</comment>
<reference evidence="3" key="1">
    <citation type="submission" date="2020-09" db="EMBL/GenBank/DDBJ databases">
        <title>A novel bacterium of genus Bacillus, isolated from South China Sea.</title>
        <authorList>
            <person name="Huang H."/>
            <person name="Mo K."/>
            <person name="Hu Y."/>
        </authorList>
    </citation>
    <scope>NUCLEOTIDE SEQUENCE</scope>
    <source>
        <strain evidence="3">IB182487</strain>
    </source>
</reference>
<dbReference type="InterPro" id="IPR001845">
    <property type="entry name" value="HTH_ArsR_DNA-bd_dom"/>
</dbReference>
<dbReference type="SUPFAM" id="SSF46785">
    <property type="entry name" value="Winged helix' DNA-binding domain"/>
    <property type="match status" value="1"/>
</dbReference>
<accession>A0A926RWT1</accession>
<organism evidence="3 4">
    <name type="scientific">Metabacillus arenae</name>
    <dbReference type="NCBI Taxonomy" id="2771434"/>
    <lineage>
        <taxon>Bacteria</taxon>
        <taxon>Bacillati</taxon>
        <taxon>Bacillota</taxon>
        <taxon>Bacilli</taxon>
        <taxon>Bacillales</taxon>
        <taxon>Bacillaceae</taxon>
        <taxon>Metabacillus</taxon>
    </lineage>
</organism>
<evidence type="ECO:0000256" key="1">
    <source>
        <dbReference type="ARBA" id="ARBA00023125"/>
    </source>
</evidence>
<dbReference type="EMBL" id="JACXAI010000007">
    <property type="protein sequence ID" value="MBD1380251.1"/>
    <property type="molecule type" value="Genomic_DNA"/>
</dbReference>
<evidence type="ECO:0000259" key="2">
    <source>
        <dbReference type="Pfam" id="PF01022"/>
    </source>
</evidence>
<feature type="domain" description="HTH arsR-type" evidence="2">
    <location>
        <begin position="13"/>
        <end position="56"/>
    </location>
</feature>
<dbReference type="InterPro" id="IPR036390">
    <property type="entry name" value="WH_DNA-bd_sf"/>
</dbReference>
<dbReference type="RefSeq" id="WP_191157681.1">
    <property type="nucleotide sequence ID" value="NZ_JACXAI010000007.1"/>
</dbReference>
<keyword evidence="1" id="KW-0238">DNA-binding</keyword>
<keyword evidence="4" id="KW-1185">Reference proteome</keyword>
<dbReference type="Gene3D" id="1.10.10.10">
    <property type="entry name" value="Winged helix-like DNA-binding domain superfamily/Winged helix DNA-binding domain"/>
    <property type="match status" value="1"/>
</dbReference>
<dbReference type="Pfam" id="PF01022">
    <property type="entry name" value="HTH_5"/>
    <property type="match status" value="1"/>
</dbReference>
<dbReference type="InterPro" id="IPR036388">
    <property type="entry name" value="WH-like_DNA-bd_sf"/>
</dbReference>
<evidence type="ECO:0000313" key="3">
    <source>
        <dbReference type="EMBL" id="MBD1380251.1"/>
    </source>
</evidence>
<dbReference type="GO" id="GO:0003700">
    <property type="term" value="F:DNA-binding transcription factor activity"/>
    <property type="evidence" value="ECO:0007669"/>
    <property type="project" value="InterPro"/>
</dbReference>
<gene>
    <name evidence="3" type="ORF">IC621_08410</name>
</gene>
<dbReference type="Proteomes" id="UP000626844">
    <property type="component" value="Unassembled WGS sequence"/>
</dbReference>
<dbReference type="AlphaFoldDB" id="A0A926RWT1"/>